<dbReference type="OrthoDB" id="10555377at2759"/>
<protein>
    <submittedName>
        <fullName evidence="1">Uncharacterized protein</fullName>
    </submittedName>
</protein>
<dbReference type="Proteomes" id="UP000095751">
    <property type="component" value="Unassembled WGS sequence"/>
</dbReference>
<accession>A0A1E7FZ02</accession>
<name>A0A1E7FZ02_9STRA</name>
<dbReference type="InParanoid" id="A0A1E7FZ02"/>
<proteinExistence type="predicted"/>
<gene>
    <name evidence="1" type="ORF">FRACYDRAFT_233200</name>
</gene>
<evidence type="ECO:0000313" key="1">
    <source>
        <dbReference type="EMBL" id="OEU23033.1"/>
    </source>
</evidence>
<organism evidence="1 2">
    <name type="scientific">Fragilariopsis cylindrus CCMP1102</name>
    <dbReference type="NCBI Taxonomy" id="635003"/>
    <lineage>
        <taxon>Eukaryota</taxon>
        <taxon>Sar</taxon>
        <taxon>Stramenopiles</taxon>
        <taxon>Ochrophyta</taxon>
        <taxon>Bacillariophyta</taxon>
        <taxon>Bacillariophyceae</taxon>
        <taxon>Bacillariophycidae</taxon>
        <taxon>Bacillariales</taxon>
        <taxon>Bacillariaceae</taxon>
        <taxon>Fragilariopsis</taxon>
    </lineage>
</organism>
<sequence>MTAKTKSTSLFRLSNKDEYEEQKLQEYKETLIGYKILHHTLEKESQLKYLHWLRYVTFRGPEDETKEIMTTIYNTSKKRMIELERLWKIPYDPIIQIENTPISLIGDSIQADVEYSSTIEMLSISISMPSSSSSSSTTKSPWKIWDIRFFLIQAQATRMVSGVATSIRKFERNDERRKWLIELAEEYENIREDLVFLLSGVSTS</sequence>
<evidence type="ECO:0000313" key="2">
    <source>
        <dbReference type="Proteomes" id="UP000095751"/>
    </source>
</evidence>
<dbReference type="AlphaFoldDB" id="A0A1E7FZ02"/>
<reference evidence="1 2" key="1">
    <citation type="submission" date="2016-09" db="EMBL/GenBank/DDBJ databases">
        <title>Extensive genetic diversity and differential bi-allelic expression allows diatom success in the polar Southern Ocean.</title>
        <authorList>
            <consortium name="DOE Joint Genome Institute"/>
            <person name="Mock T."/>
            <person name="Otillar R.P."/>
            <person name="Strauss J."/>
            <person name="Dupont C."/>
            <person name="Frickenhaus S."/>
            <person name="Maumus F."/>
            <person name="Mcmullan M."/>
            <person name="Sanges R."/>
            <person name="Schmutz J."/>
            <person name="Toseland A."/>
            <person name="Valas R."/>
            <person name="Veluchamy A."/>
            <person name="Ward B.J."/>
            <person name="Allen A."/>
            <person name="Barry K."/>
            <person name="Falciatore A."/>
            <person name="Ferrante M."/>
            <person name="Fortunato A.E."/>
            <person name="Gloeckner G."/>
            <person name="Gruber A."/>
            <person name="Hipkin R."/>
            <person name="Janech M."/>
            <person name="Kroth P."/>
            <person name="Leese F."/>
            <person name="Lindquist E."/>
            <person name="Lyon B.R."/>
            <person name="Martin J."/>
            <person name="Mayer C."/>
            <person name="Parker M."/>
            <person name="Quesneville H."/>
            <person name="Raymond J."/>
            <person name="Uhlig C."/>
            <person name="Valentin K.U."/>
            <person name="Worden A.Z."/>
            <person name="Armbrust E.V."/>
            <person name="Bowler C."/>
            <person name="Green B."/>
            <person name="Moulton V."/>
            <person name="Van Oosterhout C."/>
            <person name="Grigoriev I."/>
        </authorList>
    </citation>
    <scope>NUCLEOTIDE SEQUENCE [LARGE SCALE GENOMIC DNA]</scope>
    <source>
        <strain evidence="1 2">CCMP1102</strain>
    </source>
</reference>
<dbReference type="KEGG" id="fcy:FRACYDRAFT_233200"/>
<keyword evidence="2" id="KW-1185">Reference proteome</keyword>
<dbReference type="EMBL" id="KV784353">
    <property type="protein sequence ID" value="OEU23033.1"/>
    <property type="molecule type" value="Genomic_DNA"/>
</dbReference>